<dbReference type="RefSeq" id="WP_166855481.1">
    <property type="nucleotide sequence ID" value="NZ_JAAQOM010000001.1"/>
</dbReference>
<keyword evidence="3" id="KW-1185">Reference proteome</keyword>
<keyword evidence="1" id="KW-1133">Transmembrane helix</keyword>
<comment type="caution">
    <text evidence="2">The sequence shown here is derived from an EMBL/GenBank/DDBJ whole genome shotgun (WGS) entry which is preliminary data.</text>
</comment>
<feature type="transmembrane region" description="Helical" evidence="1">
    <location>
        <begin position="158"/>
        <end position="178"/>
    </location>
</feature>
<dbReference type="InterPro" id="IPR034804">
    <property type="entry name" value="SQR/QFR_C/D"/>
</dbReference>
<evidence type="ECO:0000256" key="1">
    <source>
        <dbReference type="SAM" id="Phobius"/>
    </source>
</evidence>
<gene>
    <name evidence="2" type="ORF">HAV22_00685</name>
</gene>
<dbReference type="SUPFAM" id="SSF81343">
    <property type="entry name" value="Fumarate reductase respiratory complex transmembrane subunits"/>
    <property type="match status" value="1"/>
</dbReference>
<feature type="transmembrane region" description="Helical" evidence="1">
    <location>
        <begin position="81"/>
        <end position="106"/>
    </location>
</feature>
<evidence type="ECO:0008006" key="4">
    <source>
        <dbReference type="Google" id="ProtNLM"/>
    </source>
</evidence>
<name>A0ABX0P6B8_9BURK</name>
<keyword evidence="1" id="KW-0472">Membrane</keyword>
<feature type="transmembrane region" description="Helical" evidence="1">
    <location>
        <begin position="54"/>
        <end position="74"/>
    </location>
</feature>
<protein>
    <recommendedName>
        <fullName evidence="4">Yip1 domain-containing protein</fullName>
    </recommendedName>
</protein>
<accession>A0ABX0P6B8</accession>
<sequence>MIAPRRLHRAAGAVLAVFVTVHIANHLAALAGVDAHVRFMEQGRFVYRHPVVEAVLLACAALQAASGLSMLWTGRHRRRMLIAWLQAGSGAYIALFLAIHVGAVLAARIVGGLDTNFYFAAAGLHVWPFVLFFAPYYFLAVAALFAHLGCALRRGGVVVAWTAGAGVIVAVVIVATLMGKVVPVAIPTVYLATFGR</sequence>
<proteinExistence type="predicted"/>
<reference evidence="2 3" key="1">
    <citation type="submission" date="2020-03" db="EMBL/GenBank/DDBJ databases">
        <title>Genome sequence of strain Massilia sp. TW-1.</title>
        <authorList>
            <person name="Chaudhary D.K."/>
        </authorList>
    </citation>
    <scope>NUCLEOTIDE SEQUENCE [LARGE SCALE GENOMIC DNA]</scope>
    <source>
        <strain evidence="2 3">TW-1</strain>
    </source>
</reference>
<feature type="transmembrane region" description="Helical" evidence="1">
    <location>
        <begin position="126"/>
        <end position="146"/>
    </location>
</feature>
<evidence type="ECO:0000313" key="2">
    <source>
        <dbReference type="EMBL" id="NIA52168.1"/>
    </source>
</evidence>
<organism evidence="2 3">
    <name type="scientific">Telluria antibiotica</name>
    <dbReference type="NCBI Taxonomy" id="2717319"/>
    <lineage>
        <taxon>Bacteria</taxon>
        <taxon>Pseudomonadati</taxon>
        <taxon>Pseudomonadota</taxon>
        <taxon>Betaproteobacteria</taxon>
        <taxon>Burkholderiales</taxon>
        <taxon>Oxalobacteraceae</taxon>
        <taxon>Telluria group</taxon>
        <taxon>Telluria</taxon>
    </lineage>
</organism>
<dbReference type="EMBL" id="JAAQOM010000001">
    <property type="protein sequence ID" value="NIA52168.1"/>
    <property type="molecule type" value="Genomic_DNA"/>
</dbReference>
<keyword evidence="1" id="KW-0812">Transmembrane</keyword>
<dbReference type="Proteomes" id="UP000716322">
    <property type="component" value="Unassembled WGS sequence"/>
</dbReference>
<evidence type="ECO:0000313" key="3">
    <source>
        <dbReference type="Proteomes" id="UP000716322"/>
    </source>
</evidence>